<proteinExistence type="predicted"/>
<dbReference type="GO" id="GO:0006355">
    <property type="term" value="P:regulation of DNA-templated transcription"/>
    <property type="evidence" value="ECO:0007669"/>
    <property type="project" value="InterPro"/>
</dbReference>
<comment type="caution">
    <text evidence="6">The sequence shown here is derived from an EMBL/GenBank/DDBJ whole genome shotgun (WGS) entry which is preliminary data.</text>
</comment>
<dbReference type="AlphaFoldDB" id="A0A1R3J677"/>
<keyword evidence="2" id="KW-0238">DNA-binding</keyword>
<dbReference type="Proteomes" id="UP000187203">
    <property type="component" value="Unassembled WGS sequence"/>
</dbReference>
<dbReference type="InterPro" id="IPR012337">
    <property type="entry name" value="RNaseH-like_sf"/>
</dbReference>
<dbReference type="GO" id="GO:0043565">
    <property type="term" value="F:sequence-specific DNA binding"/>
    <property type="evidence" value="ECO:0007669"/>
    <property type="project" value="InterPro"/>
</dbReference>
<evidence type="ECO:0000256" key="2">
    <source>
        <dbReference type="ARBA" id="ARBA00023125"/>
    </source>
</evidence>
<evidence type="ECO:0000256" key="1">
    <source>
        <dbReference type="ARBA" id="ARBA00023015"/>
    </source>
</evidence>
<evidence type="ECO:0000256" key="3">
    <source>
        <dbReference type="ARBA" id="ARBA00023163"/>
    </source>
</evidence>
<dbReference type="EMBL" id="AWUE01016571">
    <property type="protein sequence ID" value="OMO90314.1"/>
    <property type="molecule type" value="Genomic_DNA"/>
</dbReference>
<dbReference type="OrthoDB" id="1938246at2759"/>
<dbReference type="GO" id="GO:0008270">
    <property type="term" value="F:zinc ion binding"/>
    <property type="evidence" value="ECO:0007669"/>
    <property type="project" value="UniProtKB-KW"/>
</dbReference>
<keyword evidence="1" id="KW-0805">Transcription regulation</keyword>
<keyword evidence="3" id="KW-0804">Transcription</keyword>
<dbReference type="InterPro" id="IPR052929">
    <property type="entry name" value="RNase_H-like_EbsB-rel"/>
</dbReference>
<dbReference type="STRING" id="93759.A0A1R3J677"/>
<dbReference type="SUPFAM" id="SSF53098">
    <property type="entry name" value="Ribonuclease H-like"/>
    <property type="match status" value="1"/>
</dbReference>
<dbReference type="Pfam" id="PF13456">
    <property type="entry name" value="RVT_3"/>
    <property type="match status" value="1"/>
</dbReference>
<dbReference type="PANTHER" id="PTHR47074:SF11">
    <property type="entry name" value="REVERSE TRANSCRIPTASE-LIKE PROTEIN"/>
    <property type="match status" value="1"/>
</dbReference>
<evidence type="ECO:0000259" key="5">
    <source>
        <dbReference type="PROSITE" id="PS50114"/>
    </source>
</evidence>
<gene>
    <name evidence="6" type="ORF">COLO4_19245</name>
</gene>
<feature type="domain" description="GATA-type" evidence="5">
    <location>
        <begin position="90"/>
        <end position="117"/>
    </location>
</feature>
<dbReference type="InterPro" id="IPR000679">
    <property type="entry name" value="Znf_GATA"/>
</dbReference>
<sequence>MQICNWISKEEEAAIQKIPIGDALDTDVQIWLHTKKGRYTVKSGYAVYKKNEGRRIVIDKTSSFHTIDPKIWKVIRRIDCPNKIRNFLWRVCNNCLATDVNLKRRHCVSNVVCGLCGEEEETNEHLSLGIAHNSAVNNDLLRKLAFTAWGIWKGRCERVLSSNQTQVQMVIKRIQQAELEWIVVNDCMEPNVEKTTGTDQSCGAGIVVRNANGDVLEAFGKYMKGSSTIFAEAMAVKEGVQFAINNRIRTIILDIQKSLGLIPDATVKVIKRTANAAAHWFAKQVRKGDVLC</sequence>
<dbReference type="InterPro" id="IPR026960">
    <property type="entry name" value="RVT-Znf"/>
</dbReference>
<accession>A0A1R3J677</accession>
<evidence type="ECO:0000313" key="6">
    <source>
        <dbReference type="EMBL" id="OMO90314.1"/>
    </source>
</evidence>
<dbReference type="InterPro" id="IPR002156">
    <property type="entry name" value="RNaseH_domain"/>
</dbReference>
<dbReference type="PROSITE" id="PS50114">
    <property type="entry name" value="GATA_ZN_FINGER_2"/>
    <property type="match status" value="1"/>
</dbReference>
<reference evidence="7" key="1">
    <citation type="submission" date="2013-09" db="EMBL/GenBank/DDBJ databases">
        <title>Corchorus olitorius genome sequencing.</title>
        <authorList>
            <person name="Alam M."/>
            <person name="Haque M.S."/>
            <person name="Islam M.S."/>
            <person name="Emdad E.M."/>
            <person name="Islam M.M."/>
            <person name="Ahmed B."/>
            <person name="Halim A."/>
            <person name="Hossen Q.M.M."/>
            <person name="Hossain M.Z."/>
            <person name="Ahmed R."/>
            <person name="Khan M.M."/>
            <person name="Islam R."/>
            <person name="Rashid M.M."/>
            <person name="Khan S.A."/>
            <person name="Rahman M.S."/>
            <person name="Alam M."/>
            <person name="Yahiya A.S."/>
            <person name="Khan M.S."/>
            <person name="Azam M.S."/>
            <person name="Haque T."/>
            <person name="Lashkar M.Z.H."/>
            <person name="Akhand A.I."/>
            <person name="Morshed G."/>
            <person name="Roy S."/>
            <person name="Uddin K.S."/>
            <person name="Rabeya T."/>
            <person name="Hossain A.S."/>
            <person name="Chowdhury A."/>
            <person name="Snigdha A.R."/>
            <person name="Mortoza M.S."/>
            <person name="Matin S.A."/>
            <person name="Hoque S.M.E."/>
            <person name="Islam M.K."/>
            <person name="Roy D.K."/>
            <person name="Haider R."/>
            <person name="Moosa M.M."/>
            <person name="Elias S.M."/>
            <person name="Hasan A.M."/>
            <person name="Jahan S."/>
            <person name="Shafiuddin M."/>
            <person name="Mahmood N."/>
            <person name="Shommy N.S."/>
        </authorList>
    </citation>
    <scope>NUCLEOTIDE SEQUENCE [LARGE SCALE GENOMIC DNA]</scope>
    <source>
        <strain evidence="7">cv. O-4</strain>
    </source>
</reference>
<evidence type="ECO:0000256" key="4">
    <source>
        <dbReference type="PROSITE-ProRule" id="PRU00094"/>
    </source>
</evidence>
<dbReference type="CDD" id="cd06222">
    <property type="entry name" value="RNase_H_like"/>
    <property type="match status" value="1"/>
</dbReference>
<keyword evidence="7" id="KW-1185">Reference proteome</keyword>
<keyword evidence="4" id="KW-0479">Metal-binding</keyword>
<evidence type="ECO:0000313" key="7">
    <source>
        <dbReference type="Proteomes" id="UP000187203"/>
    </source>
</evidence>
<dbReference type="Pfam" id="PF13966">
    <property type="entry name" value="zf-RVT"/>
    <property type="match status" value="1"/>
</dbReference>
<name>A0A1R3J677_9ROSI</name>
<dbReference type="PANTHER" id="PTHR47074">
    <property type="entry name" value="BNAC02G40300D PROTEIN"/>
    <property type="match status" value="1"/>
</dbReference>
<keyword evidence="4" id="KW-0863">Zinc-finger</keyword>
<dbReference type="InterPro" id="IPR044730">
    <property type="entry name" value="RNase_H-like_dom_plant"/>
</dbReference>
<dbReference type="GO" id="GO:0004523">
    <property type="term" value="F:RNA-DNA hybrid ribonuclease activity"/>
    <property type="evidence" value="ECO:0007669"/>
    <property type="project" value="InterPro"/>
</dbReference>
<keyword evidence="4" id="KW-0862">Zinc</keyword>
<protein>
    <recommendedName>
        <fullName evidence="5">GATA-type domain-containing protein</fullName>
    </recommendedName>
</protein>
<organism evidence="6 7">
    <name type="scientific">Corchorus olitorius</name>
    <dbReference type="NCBI Taxonomy" id="93759"/>
    <lineage>
        <taxon>Eukaryota</taxon>
        <taxon>Viridiplantae</taxon>
        <taxon>Streptophyta</taxon>
        <taxon>Embryophyta</taxon>
        <taxon>Tracheophyta</taxon>
        <taxon>Spermatophyta</taxon>
        <taxon>Magnoliopsida</taxon>
        <taxon>eudicotyledons</taxon>
        <taxon>Gunneridae</taxon>
        <taxon>Pentapetalae</taxon>
        <taxon>rosids</taxon>
        <taxon>malvids</taxon>
        <taxon>Malvales</taxon>
        <taxon>Malvaceae</taxon>
        <taxon>Grewioideae</taxon>
        <taxon>Apeibeae</taxon>
        <taxon>Corchorus</taxon>
    </lineage>
</organism>